<evidence type="ECO:0000313" key="4">
    <source>
        <dbReference type="EMBL" id="KAK1683006.1"/>
    </source>
</evidence>
<accession>A0AAD8TJZ5</accession>
<protein>
    <recommendedName>
        <fullName evidence="3">Reverse transcriptase domain-containing protein</fullName>
    </recommendedName>
</protein>
<dbReference type="Gene3D" id="3.10.10.10">
    <property type="entry name" value="HIV Type 1 Reverse Transcriptase, subunit A, domain 1"/>
    <property type="match status" value="1"/>
</dbReference>
<keyword evidence="1" id="KW-0175">Coiled coil</keyword>
<feature type="compositionally biased region" description="Acidic residues" evidence="2">
    <location>
        <begin position="9"/>
        <end position="32"/>
    </location>
</feature>
<dbReference type="PANTHER" id="PTHR24559:SF444">
    <property type="entry name" value="REVERSE TRANSCRIPTASE DOMAIN-CONTAINING PROTEIN"/>
    <property type="match status" value="1"/>
</dbReference>
<feature type="coiled-coil region" evidence="1">
    <location>
        <begin position="679"/>
        <end position="713"/>
    </location>
</feature>
<dbReference type="Proteomes" id="UP001231189">
    <property type="component" value="Unassembled WGS sequence"/>
</dbReference>
<dbReference type="EMBL" id="JAUUTY010000002">
    <property type="protein sequence ID" value="KAK1683006.1"/>
    <property type="molecule type" value="Genomic_DNA"/>
</dbReference>
<dbReference type="AlphaFoldDB" id="A0AAD8TJZ5"/>
<sequence length="767" mass="86725">MTRCSGDDGGVDGGDDDDDDGDDVPLDDDGDGVDFPLREGISPADSCPESSFLSGVLRPAEAAVTLLVETVDNVIPEAYIEKTPFPVKMKEYSVISSAVNKSEKKPKEPEEQIKIEPAVAIVKDLVTENVEDGHIILGEDASNIVSHPNKPKQVSVPMLFVRIGDHCYYGLCDIGASVSAIPYELYTEIMHEIGSCELEDIDVVIHLANRETISPIGIVRDVEVLCDCKKEKILTRFAGEPYEFNFSKFTKAPYKADLPSNDFKMEQCASIVLVPNNPLHQHLENSESEAFRKERDELEEIFLRQPILKHDLPVEDLGTTPPPKEDPVFDLKPLPDNLKYAHIDDKKIYPVIISSKLSEIEEERLLEILKKHRGAIGYTLDDLKGISPSICQHVINMEDDAKPVVEHQRRLIPKMKEVVRNEVLKLLEAGIIYPIADSRWVSPVHCVPKKGGMTVVPNDNDELIPQRIVVGYRMCIDFRKVNKVTKKDHYPLPFIDQMLERLSKNTHFCFLDGYSGFSQIAVKAKDQEKTTFTCPYGTYAYRRMPFGLCNAPATFQRCMSAIFHGFCESIVERCEETNLVLNWEKCHFMVNEGIVLGHKISERGIEVDRAKVEAIEKMPYLRDVKDRKGADNPVADNLSRLENIAYDPVPVNDSFPNEQLAVIKGALPPALDLDSFPCVEEAIRVADEFCDQYRALKREVEILQEENQRLRRMLEYYSNPNTRPSPPHLGNNESLQVLVQNYKIEKLKLKEILMKREKKPSPPSPKE</sequence>
<organism evidence="4 5">
    <name type="scientific">Lolium multiflorum</name>
    <name type="common">Italian ryegrass</name>
    <name type="synonym">Lolium perenne subsp. multiflorum</name>
    <dbReference type="NCBI Taxonomy" id="4521"/>
    <lineage>
        <taxon>Eukaryota</taxon>
        <taxon>Viridiplantae</taxon>
        <taxon>Streptophyta</taxon>
        <taxon>Embryophyta</taxon>
        <taxon>Tracheophyta</taxon>
        <taxon>Spermatophyta</taxon>
        <taxon>Magnoliopsida</taxon>
        <taxon>Liliopsida</taxon>
        <taxon>Poales</taxon>
        <taxon>Poaceae</taxon>
        <taxon>BOP clade</taxon>
        <taxon>Pooideae</taxon>
        <taxon>Poodae</taxon>
        <taxon>Poeae</taxon>
        <taxon>Poeae Chloroplast Group 2 (Poeae type)</taxon>
        <taxon>Loliodinae</taxon>
        <taxon>Loliinae</taxon>
        <taxon>Lolium</taxon>
    </lineage>
</organism>
<dbReference type="Gene3D" id="3.30.70.270">
    <property type="match status" value="2"/>
</dbReference>
<dbReference type="InterPro" id="IPR053134">
    <property type="entry name" value="RNA-dir_DNA_polymerase"/>
</dbReference>
<feature type="domain" description="Reverse transcriptase" evidence="3">
    <location>
        <begin position="470"/>
        <end position="565"/>
    </location>
</feature>
<keyword evidence="5" id="KW-1185">Reference proteome</keyword>
<evidence type="ECO:0000259" key="3">
    <source>
        <dbReference type="Pfam" id="PF00078"/>
    </source>
</evidence>
<dbReference type="InterPro" id="IPR000477">
    <property type="entry name" value="RT_dom"/>
</dbReference>
<dbReference type="Pfam" id="PF00078">
    <property type="entry name" value="RVT_1"/>
    <property type="match status" value="1"/>
</dbReference>
<evidence type="ECO:0000256" key="2">
    <source>
        <dbReference type="SAM" id="MobiDB-lite"/>
    </source>
</evidence>
<name>A0AAD8TJZ5_LOLMU</name>
<dbReference type="CDD" id="cd01647">
    <property type="entry name" value="RT_LTR"/>
    <property type="match status" value="1"/>
</dbReference>
<dbReference type="InterPro" id="IPR043128">
    <property type="entry name" value="Rev_trsase/Diguanyl_cyclase"/>
</dbReference>
<dbReference type="PANTHER" id="PTHR24559">
    <property type="entry name" value="TRANSPOSON TY3-I GAG-POL POLYPROTEIN"/>
    <property type="match status" value="1"/>
</dbReference>
<gene>
    <name evidence="4" type="ORF">QYE76_043854</name>
</gene>
<reference evidence="4" key="1">
    <citation type="submission" date="2023-07" db="EMBL/GenBank/DDBJ databases">
        <title>A chromosome-level genome assembly of Lolium multiflorum.</title>
        <authorList>
            <person name="Chen Y."/>
            <person name="Copetti D."/>
            <person name="Kolliker R."/>
            <person name="Studer B."/>
        </authorList>
    </citation>
    <scope>NUCLEOTIDE SEQUENCE</scope>
    <source>
        <strain evidence="4">02402/16</strain>
        <tissue evidence="4">Leaf</tissue>
    </source>
</reference>
<evidence type="ECO:0000256" key="1">
    <source>
        <dbReference type="SAM" id="Coils"/>
    </source>
</evidence>
<dbReference type="InterPro" id="IPR043502">
    <property type="entry name" value="DNA/RNA_pol_sf"/>
</dbReference>
<proteinExistence type="predicted"/>
<comment type="caution">
    <text evidence="4">The sequence shown here is derived from an EMBL/GenBank/DDBJ whole genome shotgun (WGS) entry which is preliminary data.</text>
</comment>
<feature type="region of interest" description="Disordered" evidence="2">
    <location>
        <begin position="1"/>
        <end position="50"/>
    </location>
</feature>
<dbReference type="SUPFAM" id="SSF56672">
    <property type="entry name" value="DNA/RNA polymerases"/>
    <property type="match status" value="1"/>
</dbReference>
<evidence type="ECO:0000313" key="5">
    <source>
        <dbReference type="Proteomes" id="UP001231189"/>
    </source>
</evidence>